<dbReference type="Gene3D" id="3.30.70.580">
    <property type="entry name" value="Pseudouridine synthase I, catalytic domain, N-terminal subdomain"/>
    <property type="match status" value="1"/>
</dbReference>
<sequence>MALNRTVRLQKFLAQAGVASRRSAEALIQQGVVSVDGVVITEMGCKIDPGQQQVRCRGEVIHPHREAFVYILLNKPKGYVTTVSDPQGRPIVTSLLHDIGERVFPVGRLDIDTEGALLLTNDGALAHRILHPSHQTTKTYEALVQGRPRQEQIDRLQRGILLDGRRTAPAQITLRKRHEHATRLQVVIHEGRKRQVRKMFAAIGHPVLDLKRTAYGKLFLGQLKSGHFRHLSEKDLKKIFL</sequence>
<organism evidence="6 7">
    <name type="scientific">Desulfofustis limnaeus</name>
    <dbReference type="NCBI Taxonomy" id="2740163"/>
    <lineage>
        <taxon>Bacteria</taxon>
        <taxon>Pseudomonadati</taxon>
        <taxon>Thermodesulfobacteriota</taxon>
        <taxon>Desulfobulbia</taxon>
        <taxon>Desulfobulbales</taxon>
        <taxon>Desulfocapsaceae</taxon>
        <taxon>Desulfofustis</taxon>
    </lineage>
</organism>
<dbReference type="EMBL" id="AP025516">
    <property type="protein sequence ID" value="BDD85773.1"/>
    <property type="molecule type" value="Genomic_DNA"/>
</dbReference>
<dbReference type="InterPro" id="IPR020094">
    <property type="entry name" value="TruA/RsuA/RluB/E/F_N"/>
</dbReference>
<dbReference type="RefSeq" id="WP_284152905.1">
    <property type="nucleotide sequence ID" value="NZ_AP025516.1"/>
</dbReference>
<dbReference type="PANTHER" id="PTHR47683:SF2">
    <property type="entry name" value="RNA-BINDING S4 DOMAIN-CONTAINING PROTEIN"/>
    <property type="match status" value="1"/>
</dbReference>
<dbReference type="NCBIfam" id="TIGR00093">
    <property type="entry name" value="pseudouridine synthase"/>
    <property type="match status" value="1"/>
</dbReference>
<dbReference type="InterPro" id="IPR036986">
    <property type="entry name" value="S4_RNA-bd_sf"/>
</dbReference>
<dbReference type="SUPFAM" id="SSF55174">
    <property type="entry name" value="Alpha-L RNA-binding motif"/>
    <property type="match status" value="1"/>
</dbReference>
<dbReference type="InterPro" id="IPR000748">
    <property type="entry name" value="PsdUridine_synth_RsuA/RluB/E/F"/>
</dbReference>
<dbReference type="Gene3D" id="3.10.290.10">
    <property type="entry name" value="RNA-binding S4 domain"/>
    <property type="match status" value="1"/>
</dbReference>
<dbReference type="InterPro" id="IPR002942">
    <property type="entry name" value="S4_RNA-bd"/>
</dbReference>
<keyword evidence="3" id="KW-0694">RNA-binding</keyword>
<name>A0ABM7W4F5_9BACT</name>
<evidence type="ECO:0000256" key="4">
    <source>
        <dbReference type="RuleBase" id="RU003887"/>
    </source>
</evidence>
<dbReference type="PROSITE" id="PS50889">
    <property type="entry name" value="S4"/>
    <property type="match status" value="1"/>
</dbReference>
<evidence type="ECO:0000256" key="2">
    <source>
        <dbReference type="ARBA" id="ARBA00023235"/>
    </source>
</evidence>
<dbReference type="CDD" id="cd02870">
    <property type="entry name" value="PseudoU_synth_RsuA_like"/>
    <property type="match status" value="1"/>
</dbReference>
<evidence type="ECO:0000259" key="5">
    <source>
        <dbReference type="SMART" id="SM00363"/>
    </source>
</evidence>
<dbReference type="InterPro" id="IPR042092">
    <property type="entry name" value="PsdUridine_s_RsuA/RluB/E/F_cat"/>
</dbReference>
<reference evidence="6 7" key="1">
    <citation type="submission" date="2022-01" db="EMBL/GenBank/DDBJ databases">
        <title>Desulfofustis limnae sp. nov., a novel mesophilic sulfate-reducing bacterium isolated from marsh soil.</title>
        <authorList>
            <person name="Watanabe M."/>
            <person name="Takahashi A."/>
            <person name="Kojima H."/>
            <person name="Fukui M."/>
        </authorList>
    </citation>
    <scope>NUCLEOTIDE SEQUENCE [LARGE SCALE GENOMIC DNA]</scope>
    <source>
        <strain evidence="6 7">PPLL</strain>
    </source>
</reference>
<keyword evidence="2 4" id="KW-0413">Isomerase</keyword>
<protein>
    <recommendedName>
        <fullName evidence="4">Pseudouridine synthase</fullName>
        <ecNumber evidence="4">5.4.99.-</ecNumber>
    </recommendedName>
</protein>
<evidence type="ECO:0000256" key="1">
    <source>
        <dbReference type="ARBA" id="ARBA00008348"/>
    </source>
</evidence>
<dbReference type="InterPro" id="IPR006145">
    <property type="entry name" value="PsdUridine_synth_RsuA/RluA"/>
</dbReference>
<dbReference type="InterPro" id="IPR018496">
    <property type="entry name" value="PsdUridine_synth_RsuA/RluB_CS"/>
</dbReference>
<dbReference type="InterPro" id="IPR050343">
    <property type="entry name" value="RsuA_PseudoU_synthase"/>
</dbReference>
<evidence type="ECO:0000256" key="3">
    <source>
        <dbReference type="PROSITE-ProRule" id="PRU00182"/>
    </source>
</evidence>
<dbReference type="PROSITE" id="PS01149">
    <property type="entry name" value="PSI_RSU"/>
    <property type="match status" value="1"/>
</dbReference>
<dbReference type="EC" id="5.4.99.-" evidence="4"/>
<dbReference type="Pfam" id="PF00849">
    <property type="entry name" value="PseudoU_synth_2"/>
    <property type="match status" value="1"/>
</dbReference>
<dbReference type="CDD" id="cd00165">
    <property type="entry name" value="S4"/>
    <property type="match status" value="1"/>
</dbReference>
<proteinExistence type="inferred from homology"/>
<evidence type="ECO:0000313" key="6">
    <source>
        <dbReference type="EMBL" id="BDD85773.1"/>
    </source>
</evidence>
<evidence type="ECO:0000313" key="7">
    <source>
        <dbReference type="Proteomes" id="UP000830055"/>
    </source>
</evidence>
<gene>
    <name evidence="6" type="primary">rluB</name>
    <name evidence="6" type="ORF">DPPLL_01380</name>
</gene>
<dbReference type="PANTHER" id="PTHR47683">
    <property type="entry name" value="PSEUDOURIDINE SYNTHASE FAMILY PROTEIN-RELATED"/>
    <property type="match status" value="1"/>
</dbReference>
<dbReference type="Proteomes" id="UP000830055">
    <property type="component" value="Chromosome"/>
</dbReference>
<comment type="similarity">
    <text evidence="1 4">Belongs to the pseudouridine synthase RsuA family.</text>
</comment>
<dbReference type="SUPFAM" id="SSF55120">
    <property type="entry name" value="Pseudouridine synthase"/>
    <property type="match status" value="1"/>
</dbReference>
<keyword evidence="7" id="KW-1185">Reference proteome</keyword>
<accession>A0ABM7W4F5</accession>
<dbReference type="InterPro" id="IPR020103">
    <property type="entry name" value="PsdUridine_synth_cat_dom_sf"/>
</dbReference>
<feature type="domain" description="RNA-binding S4" evidence="5">
    <location>
        <begin position="7"/>
        <end position="71"/>
    </location>
</feature>
<dbReference type="Pfam" id="PF01479">
    <property type="entry name" value="S4"/>
    <property type="match status" value="1"/>
</dbReference>
<dbReference type="Gene3D" id="3.30.70.1560">
    <property type="entry name" value="Alpha-L RNA-binding motif"/>
    <property type="match status" value="1"/>
</dbReference>
<dbReference type="SMART" id="SM00363">
    <property type="entry name" value="S4"/>
    <property type="match status" value="1"/>
</dbReference>